<dbReference type="EMBL" id="JAMSHJ010000006">
    <property type="protein sequence ID" value="KAI5401137.1"/>
    <property type="molecule type" value="Genomic_DNA"/>
</dbReference>
<dbReference type="Proteomes" id="UP001058974">
    <property type="component" value="Chromosome 6"/>
</dbReference>
<dbReference type="PANTHER" id="PTHR31079">
    <property type="entry name" value="NAC DOMAIN-CONTAINING PROTEIN 73"/>
    <property type="match status" value="1"/>
</dbReference>
<comment type="caution">
    <text evidence="6">The sequence shown here is derived from an EMBL/GenBank/DDBJ whole genome shotgun (WGS) entry which is preliminary data.</text>
</comment>
<feature type="domain" description="NAC" evidence="5">
    <location>
        <begin position="1"/>
        <end position="102"/>
    </location>
</feature>
<keyword evidence="4" id="KW-0539">Nucleus</keyword>
<dbReference type="InterPro" id="IPR036093">
    <property type="entry name" value="NAC_dom_sf"/>
</dbReference>
<evidence type="ECO:0000313" key="6">
    <source>
        <dbReference type="EMBL" id="KAI5401137.1"/>
    </source>
</evidence>
<dbReference type="GO" id="GO:0000976">
    <property type="term" value="F:transcription cis-regulatory region binding"/>
    <property type="evidence" value="ECO:0007669"/>
    <property type="project" value="TreeGrafter"/>
</dbReference>
<dbReference type="PROSITE" id="PS51005">
    <property type="entry name" value="NAC"/>
    <property type="match status" value="1"/>
</dbReference>
<evidence type="ECO:0000313" key="7">
    <source>
        <dbReference type="Proteomes" id="UP001058974"/>
    </source>
</evidence>
<dbReference type="Gene3D" id="2.170.150.80">
    <property type="entry name" value="NAC domain"/>
    <property type="match status" value="1"/>
</dbReference>
<dbReference type="Gramene" id="Psat06G0583500-T1">
    <property type="protein sequence ID" value="KAI5401137.1"/>
    <property type="gene ID" value="KIW84_065835"/>
</dbReference>
<keyword evidence="1" id="KW-0805">Transcription regulation</keyword>
<dbReference type="InterPro" id="IPR003441">
    <property type="entry name" value="NAC-dom"/>
</dbReference>
<evidence type="ECO:0000256" key="4">
    <source>
        <dbReference type="ARBA" id="ARBA00023242"/>
    </source>
</evidence>
<dbReference type="AlphaFoldDB" id="A0A9D5A7X4"/>
<keyword evidence="3" id="KW-0804">Transcription</keyword>
<dbReference type="Pfam" id="PF02365">
    <property type="entry name" value="NAM"/>
    <property type="match status" value="1"/>
</dbReference>
<dbReference type="PANTHER" id="PTHR31079:SF2">
    <property type="entry name" value="NAC DOMAIN CONTAINING PROTEIN 44-RELATED"/>
    <property type="match status" value="1"/>
</dbReference>
<proteinExistence type="predicted"/>
<evidence type="ECO:0000256" key="2">
    <source>
        <dbReference type="ARBA" id="ARBA00023125"/>
    </source>
</evidence>
<sequence length="156" mass="17862">MGVAFTFFHRTMNAYSTGKQKRQNTQHHGSTKDHVRWHKTGKTKAVIEYGVHKGYKKILVLYIRSGKESKSYKSDWKMHQYHPGNDEDEKNGEYVFSKEIQKLFPASQSHANFAFLLAAAARSSGWSISATMLPETGEETQVLTYESKLAMYAKSY</sequence>
<dbReference type="GO" id="GO:0005634">
    <property type="term" value="C:nucleus"/>
    <property type="evidence" value="ECO:0007669"/>
    <property type="project" value="TreeGrafter"/>
</dbReference>
<evidence type="ECO:0000259" key="5">
    <source>
        <dbReference type="PROSITE" id="PS51005"/>
    </source>
</evidence>
<dbReference type="GO" id="GO:0003700">
    <property type="term" value="F:DNA-binding transcription factor activity"/>
    <property type="evidence" value="ECO:0007669"/>
    <property type="project" value="InterPro"/>
</dbReference>
<reference evidence="6 7" key="1">
    <citation type="journal article" date="2022" name="Nat. Genet.">
        <title>Improved pea reference genome and pan-genome highlight genomic features and evolutionary characteristics.</title>
        <authorList>
            <person name="Yang T."/>
            <person name="Liu R."/>
            <person name="Luo Y."/>
            <person name="Hu S."/>
            <person name="Wang D."/>
            <person name="Wang C."/>
            <person name="Pandey M.K."/>
            <person name="Ge S."/>
            <person name="Xu Q."/>
            <person name="Li N."/>
            <person name="Li G."/>
            <person name="Huang Y."/>
            <person name="Saxena R.K."/>
            <person name="Ji Y."/>
            <person name="Li M."/>
            <person name="Yan X."/>
            <person name="He Y."/>
            <person name="Liu Y."/>
            <person name="Wang X."/>
            <person name="Xiang C."/>
            <person name="Varshney R.K."/>
            <person name="Ding H."/>
            <person name="Gao S."/>
            <person name="Zong X."/>
        </authorList>
    </citation>
    <scope>NUCLEOTIDE SEQUENCE [LARGE SCALE GENOMIC DNA]</scope>
    <source>
        <strain evidence="6 7">cv. Zhongwan 6</strain>
    </source>
</reference>
<name>A0A9D5A7X4_PEA</name>
<organism evidence="6 7">
    <name type="scientific">Pisum sativum</name>
    <name type="common">Garden pea</name>
    <name type="synonym">Lathyrus oleraceus</name>
    <dbReference type="NCBI Taxonomy" id="3888"/>
    <lineage>
        <taxon>Eukaryota</taxon>
        <taxon>Viridiplantae</taxon>
        <taxon>Streptophyta</taxon>
        <taxon>Embryophyta</taxon>
        <taxon>Tracheophyta</taxon>
        <taxon>Spermatophyta</taxon>
        <taxon>Magnoliopsida</taxon>
        <taxon>eudicotyledons</taxon>
        <taxon>Gunneridae</taxon>
        <taxon>Pentapetalae</taxon>
        <taxon>rosids</taxon>
        <taxon>fabids</taxon>
        <taxon>Fabales</taxon>
        <taxon>Fabaceae</taxon>
        <taxon>Papilionoideae</taxon>
        <taxon>50 kb inversion clade</taxon>
        <taxon>NPAAA clade</taxon>
        <taxon>Hologalegina</taxon>
        <taxon>IRL clade</taxon>
        <taxon>Fabeae</taxon>
        <taxon>Lathyrus</taxon>
    </lineage>
</organism>
<evidence type="ECO:0000256" key="1">
    <source>
        <dbReference type="ARBA" id="ARBA00023015"/>
    </source>
</evidence>
<evidence type="ECO:0000256" key="3">
    <source>
        <dbReference type="ARBA" id="ARBA00023163"/>
    </source>
</evidence>
<dbReference type="InterPro" id="IPR044799">
    <property type="entry name" value="SOG1-like"/>
</dbReference>
<gene>
    <name evidence="6" type="ORF">KIW84_065835</name>
</gene>
<protein>
    <recommendedName>
        <fullName evidence="5">NAC domain-containing protein</fullName>
    </recommendedName>
</protein>
<accession>A0A9D5A7X4</accession>
<keyword evidence="2" id="KW-0238">DNA-binding</keyword>
<dbReference type="SUPFAM" id="SSF101941">
    <property type="entry name" value="NAC domain"/>
    <property type="match status" value="1"/>
</dbReference>
<keyword evidence="7" id="KW-1185">Reference proteome</keyword>